<name>A0A2S0UK14_9RHOB</name>
<dbReference type="PANTHER" id="PTHR12358:SF54">
    <property type="entry name" value="SPHINGOSINE KINASE RELATED PROTEIN"/>
    <property type="match status" value="1"/>
</dbReference>
<accession>A0A2S0UK14</accession>
<organism evidence="2 3">
    <name type="scientific">Paragemmobacter aquarius</name>
    <dbReference type="NCBI Taxonomy" id="2169400"/>
    <lineage>
        <taxon>Bacteria</taxon>
        <taxon>Pseudomonadati</taxon>
        <taxon>Pseudomonadota</taxon>
        <taxon>Alphaproteobacteria</taxon>
        <taxon>Rhodobacterales</taxon>
        <taxon>Paracoccaceae</taxon>
        <taxon>Paragemmobacter</taxon>
    </lineage>
</organism>
<dbReference type="InterPro" id="IPR017438">
    <property type="entry name" value="ATP-NAD_kinase_N"/>
</dbReference>
<dbReference type="Pfam" id="PF00781">
    <property type="entry name" value="DAGK_cat"/>
    <property type="match status" value="1"/>
</dbReference>
<dbReference type="KEGG" id="geh:HYN69_06165"/>
<dbReference type="PANTHER" id="PTHR12358">
    <property type="entry name" value="SPHINGOSINE KINASE"/>
    <property type="match status" value="1"/>
</dbReference>
<dbReference type="InterPro" id="IPR050187">
    <property type="entry name" value="Lipid_Phosphate_FormReg"/>
</dbReference>
<sequence>MGVLGGCGVWSWCDLTPAQRAAHGGKRRAKDGGARVAAAFVGVAAGKGRTGALGRTGTGRRNRAVGRVFPTRARRRRPDRRVPMPLDPATICVLANPKSGLNSRDAEAIGKAMAVFGPAATLRRWERGEALADVVGKAIDDGFTTIVAAGGDGTVRGVAQEMLGRDVSMAVLPLGTFNFFARGLGLPEDPEAAARAILNGTARRIAVGTVNGRVFLNNASLGVYPLILQSREQVYARFGRSRLLAYWTVVETLVRVQATKRMVIHADGQLHDFRSPLLFVARSAYQLNHYGLEGAAAISADRFAVFILRDGSRWQMLKAVAKLAMKRAVVGSEIDVIYARDMQVTPASRRPLVAMDGEREHIRAPLRFVIRDEGLSVILPSEADKVGL</sequence>
<evidence type="ECO:0000259" key="1">
    <source>
        <dbReference type="PROSITE" id="PS50146"/>
    </source>
</evidence>
<evidence type="ECO:0000313" key="2">
    <source>
        <dbReference type="EMBL" id="AWB48158.1"/>
    </source>
</evidence>
<dbReference type="EMBL" id="CP028918">
    <property type="protein sequence ID" value="AWB48158.1"/>
    <property type="molecule type" value="Genomic_DNA"/>
</dbReference>
<dbReference type="PROSITE" id="PS50146">
    <property type="entry name" value="DAGK"/>
    <property type="match status" value="1"/>
</dbReference>
<dbReference type="SUPFAM" id="SSF111331">
    <property type="entry name" value="NAD kinase/diacylglycerol kinase-like"/>
    <property type="match status" value="1"/>
</dbReference>
<gene>
    <name evidence="2" type="ORF">HYN69_06165</name>
</gene>
<feature type="domain" description="DAGKc" evidence="1">
    <location>
        <begin position="86"/>
        <end position="214"/>
    </location>
</feature>
<protein>
    <recommendedName>
        <fullName evidence="1">DAGKc domain-containing protein</fullName>
    </recommendedName>
</protein>
<dbReference type="GO" id="GO:0016301">
    <property type="term" value="F:kinase activity"/>
    <property type="evidence" value="ECO:0007669"/>
    <property type="project" value="InterPro"/>
</dbReference>
<dbReference type="InterPro" id="IPR001206">
    <property type="entry name" value="Diacylglycerol_kinase_cat_dom"/>
</dbReference>
<dbReference type="SMART" id="SM00046">
    <property type="entry name" value="DAGKc"/>
    <property type="match status" value="1"/>
</dbReference>
<dbReference type="Proteomes" id="UP000244496">
    <property type="component" value="Chromosome"/>
</dbReference>
<reference evidence="2 3" key="1">
    <citation type="submission" date="2018-04" db="EMBL/GenBank/DDBJ databases">
        <title>Genome sequencing of Gemmobacter.</title>
        <authorList>
            <person name="Yi H."/>
            <person name="Baek M.-G."/>
        </authorList>
    </citation>
    <scope>NUCLEOTIDE SEQUENCE [LARGE SCALE GENOMIC DNA]</scope>
    <source>
        <strain evidence="2 3">HYN0069</strain>
    </source>
</reference>
<evidence type="ECO:0000313" key="3">
    <source>
        <dbReference type="Proteomes" id="UP000244496"/>
    </source>
</evidence>
<proteinExistence type="predicted"/>
<dbReference type="AlphaFoldDB" id="A0A2S0UK14"/>
<dbReference type="Gene3D" id="3.40.50.10330">
    <property type="entry name" value="Probable inorganic polyphosphate/atp-NAD kinase, domain 1"/>
    <property type="match status" value="1"/>
</dbReference>
<keyword evidence="3" id="KW-1185">Reference proteome</keyword>
<dbReference type="InterPro" id="IPR016064">
    <property type="entry name" value="NAD/diacylglycerol_kinase_sf"/>
</dbReference>
<dbReference type="Gene3D" id="2.60.200.40">
    <property type="match status" value="1"/>
</dbReference>